<keyword evidence="9" id="KW-0289">Folate biosynthesis</keyword>
<comment type="similarity">
    <text evidence="2">Belongs to the HPPK family.</text>
</comment>
<dbReference type="KEGG" id="adp:NCTC12871_01358"/>
<protein>
    <recommendedName>
        <fullName evidence="4">2-amino-4-hydroxy-6-hydroxymethyldihydropteridine pyrophosphokinase</fullName>
        <ecNumber evidence="3">2.7.6.3</ecNumber>
    </recommendedName>
    <alternativeName>
        <fullName evidence="11">6-hydroxymethyl-7,8-dihydropterin pyrophosphokinase</fullName>
    </alternativeName>
    <alternativeName>
        <fullName evidence="12">7,8-dihydro-6-hydroxymethylpterin-pyrophosphokinase</fullName>
    </alternativeName>
</protein>
<dbReference type="SUPFAM" id="SSF55083">
    <property type="entry name" value="6-hydroxymethyl-7,8-dihydropterin pyrophosphokinase, HPPK"/>
    <property type="match status" value="1"/>
</dbReference>
<dbReference type="Pfam" id="PF01288">
    <property type="entry name" value="HPPK"/>
    <property type="match status" value="1"/>
</dbReference>
<dbReference type="PANTHER" id="PTHR43071">
    <property type="entry name" value="2-AMINO-4-HYDROXY-6-HYDROXYMETHYLDIHYDROPTERIDINE PYROPHOSPHOKINASE"/>
    <property type="match status" value="1"/>
</dbReference>
<reference evidence="14 15" key="1">
    <citation type="submission" date="2018-12" db="EMBL/GenBank/DDBJ databases">
        <authorList>
            <consortium name="Pathogen Informatics"/>
        </authorList>
    </citation>
    <scope>NUCLEOTIDE SEQUENCE [LARGE SCALE GENOMIC DNA]</scope>
    <source>
        <strain evidence="14 15">NCTC12871</strain>
    </source>
</reference>
<dbReference type="GO" id="GO:0003848">
    <property type="term" value="F:2-amino-4-hydroxy-6-hydroxymethyldihydropteridine diphosphokinase activity"/>
    <property type="evidence" value="ECO:0007669"/>
    <property type="project" value="UniProtKB-EC"/>
</dbReference>
<evidence type="ECO:0000256" key="10">
    <source>
        <dbReference type="ARBA" id="ARBA00029409"/>
    </source>
</evidence>
<dbReference type="GO" id="GO:0046654">
    <property type="term" value="P:tetrahydrofolate biosynthetic process"/>
    <property type="evidence" value="ECO:0007669"/>
    <property type="project" value="UniProtKB-UniPathway"/>
</dbReference>
<evidence type="ECO:0000256" key="12">
    <source>
        <dbReference type="ARBA" id="ARBA00033413"/>
    </source>
</evidence>
<dbReference type="GO" id="GO:0016301">
    <property type="term" value="F:kinase activity"/>
    <property type="evidence" value="ECO:0007669"/>
    <property type="project" value="UniProtKB-KW"/>
</dbReference>
<dbReference type="OrthoDB" id="9808041at2"/>
<keyword evidence="7 14" id="KW-0418">Kinase</keyword>
<comment type="function">
    <text evidence="10">Catalyzes the transfer of pyrophosphate from adenosine triphosphate (ATP) to 6-hydroxymethyl-7,8-dihydropterin, an enzymatic step in folate biosynthesis pathway.</text>
</comment>
<evidence type="ECO:0000256" key="5">
    <source>
        <dbReference type="ARBA" id="ARBA00022679"/>
    </source>
</evidence>
<dbReference type="EMBL" id="LR134510">
    <property type="protein sequence ID" value="VEJ09870.1"/>
    <property type="molecule type" value="Genomic_DNA"/>
</dbReference>
<dbReference type="EC" id="2.7.6.3" evidence="3"/>
<evidence type="ECO:0000313" key="14">
    <source>
        <dbReference type="EMBL" id="VEJ09870.1"/>
    </source>
</evidence>
<evidence type="ECO:0000256" key="3">
    <source>
        <dbReference type="ARBA" id="ARBA00013253"/>
    </source>
</evidence>
<dbReference type="InterPro" id="IPR000550">
    <property type="entry name" value="Hppk"/>
</dbReference>
<dbReference type="NCBIfam" id="TIGR01498">
    <property type="entry name" value="folK"/>
    <property type="match status" value="1"/>
</dbReference>
<gene>
    <name evidence="14" type="primary">folK</name>
    <name evidence="14" type="ORF">NCTC12871_01358</name>
</gene>
<organism evidence="14 15">
    <name type="scientific">Actinobacillus delphinicola</name>
    <dbReference type="NCBI Taxonomy" id="51161"/>
    <lineage>
        <taxon>Bacteria</taxon>
        <taxon>Pseudomonadati</taxon>
        <taxon>Pseudomonadota</taxon>
        <taxon>Gammaproteobacteria</taxon>
        <taxon>Pasteurellales</taxon>
        <taxon>Pasteurellaceae</taxon>
        <taxon>Actinobacillus</taxon>
    </lineage>
</organism>
<comment type="pathway">
    <text evidence="1">Cofactor biosynthesis; tetrahydrofolate biosynthesis; 2-amino-4-hydroxy-6-hydroxymethyl-7,8-dihydropteridine diphosphate from 7,8-dihydroneopterin triphosphate: step 4/4.</text>
</comment>
<feature type="domain" description="7,8-dihydro-6-hydroxymethylpterin-pyrophosphokinase" evidence="13">
    <location>
        <begin position="88"/>
        <end position="99"/>
    </location>
</feature>
<keyword evidence="6" id="KW-0547">Nucleotide-binding</keyword>
<dbReference type="RefSeq" id="WP_126600154.1">
    <property type="nucleotide sequence ID" value="NZ_LR134510.1"/>
</dbReference>
<evidence type="ECO:0000256" key="11">
    <source>
        <dbReference type="ARBA" id="ARBA00029766"/>
    </source>
</evidence>
<evidence type="ECO:0000256" key="8">
    <source>
        <dbReference type="ARBA" id="ARBA00022840"/>
    </source>
</evidence>
<dbReference type="AlphaFoldDB" id="A0A448TVB8"/>
<keyword evidence="5 14" id="KW-0808">Transferase</keyword>
<dbReference type="InterPro" id="IPR035907">
    <property type="entry name" value="Hppk_sf"/>
</dbReference>
<keyword evidence="15" id="KW-1185">Reference proteome</keyword>
<dbReference type="Proteomes" id="UP000279799">
    <property type="component" value="Chromosome"/>
</dbReference>
<evidence type="ECO:0000256" key="2">
    <source>
        <dbReference type="ARBA" id="ARBA00005810"/>
    </source>
</evidence>
<proteinExistence type="inferred from homology"/>
<evidence type="ECO:0000256" key="1">
    <source>
        <dbReference type="ARBA" id="ARBA00005051"/>
    </source>
</evidence>
<dbReference type="GO" id="GO:0005524">
    <property type="term" value="F:ATP binding"/>
    <property type="evidence" value="ECO:0007669"/>
    <property type="project" value="UniProtKB-KW"/>
</dbReference>
<sequence length="159" mass="17853">MHQVYIALGSNLQSPVAQLEKALSTLAELPQVTVKKTSPFYQSSPLGPQDQPDFINAVALLETPLSAVELLDILQSIENQQGRIRLRHWGERTLDLDILLFDNDIIKTPRLTVPHYAMCEREFVIIPLFDIAPALVLPTGESVGELRKKFINHTMKAIQ</sequence>
<accession>A0A448TVB8</accession>
<dbReference type="GO" id="GO:0046656">
    <property type="term" value="P:folic acid biosynthetic process"/>
    <property type="evidence" value="ECO:0007669"/>
    <property type="project" value="UniProtKB-KW"/>
</dbReference>
<evidence type="ECO:0000256" key="6">
    <source>
        <dbReference type="ARBA" id="ARBA00022741"/>
    </source>
</evidence>
<evidence type="ECO:0000256" key="9">
    <source>
        <dbReference type="ARBA" id="ARBA00022909"/>
    </source>
</evidence>
<dbReference type="PANTHER" id="PTHR43071:SF1">
    <property type="entry name" value="2-AMINO-4-HYDROXY-6-HYDROXYMETHYLDIHYDROPTERIDINE PYROPHOSPHOKINASE"/>
    <property type="match status" value="1"/>
</dbReference>
<keyword evidence="8" id="KW-0067">ATP-binding</keyword>
<dbReference type="UniPathway" id="UPA00077">
    <property type="reaction ID" value="UER00155"/>
</dbReference>
<evidence type="ECO:0000313" key="15">
    <source>
        <dbReference type="Proteomes" id="UP000279799"/>
    </source>
</evidence>
<evidence type="ECO:0000259" key="13">
    <source>
        <dbReference type="PROSITE" id="PS00794"/>
    </source>
</evidence>
<dbReference type="CDD" id="cd00483">
    <property type="entry name" value="HPPK"/>
    <property type="match status" value="1"/>
</dbReference>
<dbReference type="PROSITE" id="PS00794">
    <property type="entry name" value="HPPK"/>
    <property type="match status" value="1"/>
</dbReference>
<dbReference type="Gene3D" id="3.30.70.560">
    <property type="entry name" value="7,8-Dihydro-6-hydroxymethylpterin-pyrophosphokinase HPPK"/>
    <property type="match status" value="1"/>
</dbReference>
<evidence type="ECO:0000256" key="4">
    <source>
        <dbReference type="ARBA" id="ARBA00016218"/>
    </source>
</evidence>
<evidence type="ECO:0000256" key="7">
    <source>
        <dbReference type="ARBA" id="ARBA00022777"/>
    </source>
</evidence>
<name>A0A448TVB8_9PAST</name>